<dbReference type="AlphaFoldDB" id="A0AAE3FTM1"/>
<sequence>MTDLDTVDERLRAVERAISDGDADNVALTDPDGELTERIETIEANVAELDAAVQAIRGYVGHIRSLDESVEQEADSALAAVDDLRERVDRLEADGPTEDRSSVPSSDPPSGAASYPGREHDRPTTPRGRTSTDGGTTSQEYEARRTPRREPHSPSTTECPCCGSARQRAPAREQAKGSGSARDRPDRGERPSTDTPPVEGVDEDGLVDRIRGKL</sequence>
<feature type="compositionally biased region" description="Low complexity" evidence="1">
    <location>
        <begin position="125"/>
        <end position="138"/>
    </location>
</feature>
<protein>
    <recommendedName>
        <fullName evidence="2">DUF7310 domain-containing protein</fullName>
    </recommendedName>
</protein>
<reference evidence="3 4" key="1">
    <citation type="journal article" date="2022" name="Syst. Appl. Microbiol.">
        <title>Natronocalculus amylovorans gen. nov., sp. nov., and Natranaeroarchaeum aerophilus sp. nov., dominant culturable amylolytic natronoarchaea from hypersaline soda lakes in southwestern Siberia.</title>
        <authorList>
            <person name="Sorokin D.Y."/>
            <person name="Elcheninov A.G."/>
            <person name="Khizhniak T.V."/>
            <person name="Koenen M."/>
            <person name="Bale N.J."/>
            <person name="Damste J.S.S."/>
            <person name="Kublanov I.V."/>
        </authorList>
    </citation>
    <scope>NUCLEOTIDE SEQUENCE [LARGE SCALE GENOMIC DNA]</scope>
    <source>
        <strain evidence="3 4">AArc-St1-1</strain>
    </source>
</reference>
<dbReference type="EMBL" id="JAKRVY010000009">
    <property type="protein sequence ID" value="MCL9814805.1"/>
    <property type="molecule type" value="Genomic_DNA"/>
</dbReference>
<organism evidence="3 4">
    <name type="scientific">Natranaeroarchaeum aerophilus</name>
    <dbReference type="NCBI Taxonomy" id="2917711"/>
    <lineage>
        <taxon>Archaea</taxon>
        <taxon>Methanobacteriati</taxon>
        <taxon>Methanobacteriota</taxon>
        <taxon>Stenosarchaea group</taxon>
        <taxon>Halobacteria</taxon>
        <taxon>Halobacteriales</taxon>
        <taxon>Natronoarchaeaceae</taxon>
        <taxon>Natranaeroarchaeum</taxon>
    </lineage>
</organism>
<accession>A0AAE3FTM1</accession>
<feature type="compositionally biased region" description="Basic and acidic residues" evidence="1">
    <location>
        <begin position="170"/>
        <end position="192"/>
    </location>
</feature>
<dbReference type="InterPro" id="IPR055734">
    <property type="entry name" value="DUF7310"/>
</dbReference>
<comment type="caution">
    <text evidence="3">The sequence shown here is derived from an EMBL/GenBank/DDBJ whole genome shotgun (WGS) entry which is preliminary data.</text>
</comment>
<name>A0AAE3FTM1_9EURY</name>
<evidence type="ECO:0000256" key="1">
    <source>
        <dbReference type="SAM" id="MobiDB-lite"/>
    </source>
</evidence>
<feature type="region of interest" description="Disordered" evidence="1">
    <location>
        <begin position="85"/>
        <end position="214"/>
    </location>
</feature>
<dbReference type="Pfam" id="PF23991">
    <property type="entry name" value="DUF7310"/>
    <property type="match status" value="1"/>
</dbReference>
<gene>
    <name evidence="3" type="ORF">AArcSt11_14185</name>
</gene>
<evidence type="ECO:0000259" key="2">
    <source>
        <dbReference type="Pfam" id="PF23991"/>
    </source>
</evidence>
<dbReference type="RefSeq" id="WP_250598041.1">
    <property type="nucleotide sequence ID" value="NZ_JAKRVY010000009.1"/>
</dbReference>
<evidence type="ECO:0000313" key="4">
    <source>
        <dbReference type="Proteomes" id="UP001202674"/>
    </source>
</evidence>
<keyword evidence="4" id="KW-1185">Reference proteome</keyword>
<evidence type="ECO:0000313" key="3">
    <source>
        <dbReference type="EMBL" id="MCL9814805.1"/>
    </source>
</evidence>
<dbReference type="Proteomes" id="UP001202674">
    <property type="component" value="Unassembled WGS sequence"/>
</dbReference>
<feature type="compositionally biased region" description="Low complexity" evidence="1">
    <location>
        <begin position="102"/>
        <end position="116"/>
    </location>
</feature>
<feature type="compositionally biased region" description="Basic and acidic residues" evidence="1">
    <location>
        <begin position="141"/>
        <end position="152"/>
    </location>
</feature>
<feature type="domain" description="DUF7310" evidence="2">
    <location>
        <begin position="7"/>
        <end position="82"/>
    </location>
</feature>
<feature type="compositionally biased region" description="Basic and acidic residues" evidence="1">
    <location>
        <begin position="85"/>
        <end position="101"/>
    </location>
</feature>
<proteinExistence type="predicted"/>